<evidence type="ECO:0000256" key="1">
    <source>
        <dbReference type="ARBA" id="ARBA00004651"/>
    </source>
</evidence>
<proteinExistence type="inferred from homology"/>
<comment type="subcellular location">
    <subcellularLocation>
        <location evidence="1">Cell membrane</location>
        <topology evidence="1">Multi-pass membrane protein</topology>
    </subcellularLocation>
</comment>
<evidence type="ECO:0000256" key="4">
    <source>
        <dbReference type="ARBA" id="ARBA00022692"/>
    </source>
</evidence>
<dbReference type="Pfam" id="PF01757">
    <property type="entry name" value="Acyl_transf_3"/>
    <property type="match status" value="1"/>
</dbReference>
<evidence type="ECO:0000313" key="10">
    <source>
        <dbReference type="EMBL" id="REF36553.1"/>
    </source>
</evidence>
<dbReference type="EMBL" id="QTUC01000001">
    <property type="protein sequence ID" value="REF36553.1"/>
    <property type="molecule type" value="Genomic_DNA"/>
</dbReference>
<sequence>MARTRSRSGGPTGATARAAGPIERANLGHTTTGHVPWLSWARIVAIVGVVTIHVYSHLTLEWGTVTARQWHFGTFLQAASRFSVPLFLMVSGAVLLRPRPGERLRDFYRRRASRVAIPLVVWTCGYLVFDAWTHGRPITPYLFVQGFLWGKPYYHLYFLYVVAGLYLVTPFLRTFVAAADRRMVLAATVCLLGLSSLDKIQHFYMGGGGFNAFSYFVPFLGYYLAGYVVATTRLPWPRRTVALGAAAVFVGTTVTVHVGTWWMFGALGVQHGRILYDYHAPTIVVASIAMAFFLRAVFGDHDLGTATVPARPGTAQPDTARPASSAAGRPWWVTPRVRRYADLTFGVFLLHPLPLELLVRRDQPEFASPYVDIAFHLGVIVALVVGCAVVTFVLRQVPVLRRLV</sequence>
<evidence type="ECO:0000256" key="3">
    <source>
        <dbReference type="ARBA" id="ARBA00022475"/>
    </source>
</evidence>
<feature type="transmembrane region" description="Helical" evidence="8">
    <location>
        <begin position="373"/>
        <end position="394"/>
    </location>
</feature>
<evidence type="ECO:0000256" key="8">
    <source>
        <dbReference type="SAM" id="Phobius"/>
    </source>
</evidence>
<dbReference type="PANTHER" id="PTHR40074:SF2">
    <property type="entry name" value="O-ACETYLTRANSFERASE WECH"/>
    <property type="match status" value="1"/>
</dbReference>
<feature type="transmembrane region" description="Helical" evidence="8">
    <location>
        <begin position="276"/>
        <end position="294"/>
    </location>
</feature>
<feature type="transmembrane region" description="Helical" evidence="8">
    <location>
        <begin position="153"/>
        <end position="172"/>
    </location>
</feature>
<gene>
    <name evidence="10" type="ORF">DFJ64_1966</name>
</gene>
<keyword evidence="6 8" id="KW-0472">Membrane</keyword>
<feature type="transmembrane region" description="Helical" evidence="8">
    <location>
        <begin position="241"/>
        <end position="264"/>
    </location>
</feature>
<evidence type="ECO:0000256" key="6">
    <source>
        <dbReference type="ARBA" id="ARBA00023136"/>
    </source>
</evidence>
<dbReference type="PANTHER" id="PTHR40074">
    <property type="entry name" value="O-ACETYLTRANSFERASE WECH"/>
    <property type="match status" value="1"/>
</dbReference>
<evidence type="ECO:0000259" key="9">
    <source>
        <dbReference type="Pfam" id="PF01757"/>
    </source>
</evidence>
<keyword evidence="5 8" id="KW-1133">Transmembrane helix</keyword>
<accession>A0A3D9V778</accession>
<keyword evidence="11" id="KW-1185">Reference proteome</keyword>
<keyword evidence="10" id="KW-0808">Transferase</keyword>
<feature type="transmembrane region" description="Helical" evidence="8">
    <location>
        <begin position="210"/>
        <end position="229"/>
    </location>
</feature>
<evidence type="ECO:0000256" key="5">
    <source>
        <dbReference type="ARBA" id="ARBA00022989"/>
    </source>
</evidence>
<evidence type="ECO:0000313" key="11">
    <source>
        <dbReference type="Proteomes" id="UP000256485"/>
    </source>
</evidence>
<protein>
    <submittedName>
        <fullName evidence="10">Surface polysaccharide O-acyltransferase-like enzyme</fullName>
    </submittedName>
</protein>
<organism evidence="10 11">
    <name type="scientific">Thermasporomyces composti</name>
    <dbReference type="NCBI Taxonomy" id="696763"/>
    <lineage>
        <taxon>Bacteria</taxon>
        <taxon>Bacillati</taxon>
        <taxon>Actinomycetota</taxon>
        <taxon>Actinomycetes</taxon>
        <taxon>Propionibacteriales</taxon>
        <taxon>Nocardioidaceae</taxon>
        <taxon>Thermasporomyces</taxon>
    </lineage>
</organism>
<dbReference type="InterPro" id="IPR002656">
    <property type="entry name" value="Acyl_transf_3_dom"/>
</dbReference>
<feature type="transmembrane region" description="Helical" evidence="8">
    <location>
        <begin position="37"/>
        <end position="55"/>
    </location>
</feature>
<feature type="transmembrane region" description="Helical" evidence="8">
    <location>
        <begin position="115"/>
        <end position="133"/>
    </location>
</feature>
<dbReference type="GO" id="GO:0016413">
    <property type="term" value="F:O-acetyltransferase activity"/>
    <property type="evidence" value="ECO:0007669"/>
    <property type="project" value="TreeGrafter"/>
</dbReference>
<keyword evidence="4 8" id="KW-0812">Transmembrane</keyword>
<comment type="caution">
    <text evidence="10">The sequence shown here is derived from an EMBL/GenBank/DDBJ whole genome shotgun (WGS) entry which is preliminary data.</text>
</comment>
<dbReference type="Proteomes" id="UP000256485">
    <property type="component" value="Unassembled WGS sequence"/>
</dbReference>
<dbReference type="GO" id="GO:0005886">
    <property type="term" value="C:plasma membrane"/>
    <property type="evidence" value="ECO:0007669"/>
    <property type="project" value="UniProtKB-SubCell"/>
</dbReference>
<dbReference type="GO" id="GO:0009246">
    <property type="term" value="P:enterobacterial common antigen biosynthetic process"/>
    <property type="evidence" value="ECO:0007669"/>
    <property type="project" value="TreeGrafter"/>
</dbReference>
<dbReference type="OrthoDB" id="1072135at2"/>
<reference evidence="10 11" key="1">
    <citation type="submission" date="2018-08" db="EMBL/GenBank/DDBJ databases">
        <title>Sequencing the genomes of 1000 actinobacteria strains.</title>
        <authorList>
            <person name="Klenk H.-P."/>
        </authorList>
    </citation>
    <scope>NUCLEOTIDE SEQUENCE [LARGE SCALE GENOMIC DNA]</scope>
    <source>
        <strain evidence="10 11">DSM 22891</strain>
    </source>
</reference>
<keyword evidence="10" id="KW-0012">Acyltransferase</keyword>
<dbReference type="AlphaFoldDB" id="A0A3D9V778"/>
<feature type="region of interest" description="Disordered" evidence="7">
    <location>
        <begin position="1"/>
        <end position="27"/>
    </location>
</feature>
<name>A0A3D9V778_THECX</name>
<evidence type="ECO:0000256" key="2">
    <source>
        <dbReference type="ARBA" id="ARBA00007400"/>
    </source>
</evidence>
<feature type="transmembrane region" description="Helical" evidence="8">
    <location>
        <begin position="75"/>
        <end position="95"/>
    </location>
</feature>
<evidence type="ECO:0000256" key="7">
    <source>
        <dbReference type="SAM" id="MobiDB-lite"/>
    </source>
</evidence>
<feature type="domain" description="Acyltransferase 3" evidence="9">
    <location>
        <begin position="36"/>
        <end position="390"/>
    </location>
</feature>
<keyword evidence="3" id="KW-1003">Cell membrane</keyword>
<comment type="similarity">
    <text evidence="2">Belongs to the acyltransferase 3 family.</text>
</comment>